<dbReference type="Proteomes" id="UP000070560">
    <property type="component" value="Chromosome"/>
</dbReference>
<sequence length="773" mass="87993">MRPIRDLSIKTKFTLAIISLLILMGSASFCISYMLEKNSLLKNMKSHAIVLNKALTISITSRKDIADKVRLQELVEEVSLTEGMFGVWVVDTNQRVIAATFREDVGKITESNIIPQVLEKGYYISGFDSRMGEKVFAAAYPLRIDGELCGAVEAVFEIREYLQTKKAFRKLILRQMEIDSRIMAESLSYIIRKMEAVRKIIHLQRLVEKLARESENIYEISVTDEDGRVIASNIEEKIKTIADNKWVRSVMSGSDLAAQLLPSQKLYIIAMPLRKSEKLEGVIYVSYRADDYYKNLAKIFKFGLLLSIGSVIWGVFFAIQLSKAIISPLKRLTEVTKQLARGALEQRASVESRDEIGELALAFNKMAEDLKKSRDEIEKYSKTLEKKVEERTKELALEKDKIEAILKSIADGLFTIDRQWRITSFNKAAEELTGYKAEEVIGKKCMEIFKAEECERNCPIKKSIETGRACLNVEMSIFDKNNEKRAIMASAAPLMGIENKPIGGVEIFKDISEIKRLIANLEKTNWQLMQMQEELKKADKVKTEFLSTASHELRTPLTTLLGYSELLLTRSLDEKTKEEFLAFIHEESIHLARLVNDLLDISRIEAKGELEIERSHVQLLEIIQKNIHFFMHSTDTHRFITKFEKNIPHVWIDPEKISQVIKNLLDNAIKYSKGGDITCCVYKKDGCVWVSIEDQGIGIPKEDLPYIFDKFYRGSRLDVVNMRGTGLGLSISKHIVEAHGGEIKVESDVGKGTKVVFNIPINGGQHEEDINRR</sequence>
<dbReference type="PRINTS" id="PR00344">
    <property type="entry name" value="BCTRLSENSOR"/>
</dbReference>
<dbReference type="OrthoDB" id="9813151at2"/>
<dbReference type="GO" id="GO:0007234">
    <property type="term" value="P:osmosensory signaling via phosphorelay pathway"/>
    <property type="evidence" value="ECO:0007669"/>
    <property type="project" value="TreeGrafter"/>
</dbReference>
<dbReference type="SMART" id="SM00387">
    <property type="entry name" value="HATPase_c"/>
    <property type="match status" value="1"/>
</dbReference>
<dbReference type="EMBL" id="CP013015">
    <property type="protein sequence ID" value="AMM41961.1"/>
    <property type="molecule type" value="Genomic_DNA"/>
</dbReference>
<keyword evidence="9 20" id="KW-0418">Kinase</keyword>
<dbReference type="PANTHER" id="PTHR42878">
    <property type="entry name" value="TWO-COMPONENT HISTIDINE KINASE"/>
    <property type="match status" value="1"/>
</dbReference>
<keyword evidence="11 15" id="KW-1133">Transmembrane helix</keyword>
<evidence type="ECO:0000256" key="9">
    <source>
        <dbReference type="ARBA" id="ARBA00022777"/>
    </source>
</evidence>
<dbReference type="InterPro" id="IPR003661">
    <property type="entry name" value="HisK_dim/P_dom"/>
</dbReference>
<dbReference type="SUPFAM" id="SSF103190">
    <property type="entry name" value="Sensory domain-like"/>
    <property type="match status" value="2"/>
</dbReference>
<organism evidence="20 21">
    <name type="scientific">Desulfofervidus auxilii</name>
    <dbReference type="NCBI Taxonomy" id="1621989"/>
    <lineage>
        <taxon>Bacteria</taxon>
        <taxon>Pseudomonadati</taxon>
        <taxon>Thermodesulfobacteriota</taxon>
        <taxon>Candidatus Desulfofervidia</taxon>
        <taxon>Candidatus Desulfofervidales</taxon>
        <taxon>Candidatus Desulfofervidaceae</taxon>
        <taxon>Candidatus Desulfofervidus</taxon>
    </lineage>
</organism>
<feature type="coiled-coil region" evidence="14">
    <location>
        <begin position="514"/>
        <end position="541"/>
    </location>
</feature>
<dbReference type="SUPFAM" id="SSF47384">
    <property type="entry name" value="Homodimeric domain of signal transducing histidine kinase"/>
    <property type="match status" value="1"/>
</dbReference>
<feature type="domain" description="Histidine kinase" evidence="16">
    <location>
        <begin position="548"/>
        <end position="763"/>
    </location>
</feature>
<keyword evidence="13 15" id="KW-0472">Membrane</keyword>
<dbReference type="GO" id="GO:0000155">
    <property type="term" value="F:phosphorelay sensor kinase activity"/>
    <property type="evidence" value="ECO:0007669"/>
    <property type="project" value="InterPro"/>
</dbReference>
<evidence type="ECO:0000256" key="5">
    <source>
        <dbReference type="ARBA" id="ARBA00022553"/>
    </source>
</evidence>
<comment type="catalytic activity">
    <reaction evidence="1">
        <text>ATP + protein L-histidine = ADP + protein N-phospho-L-histidine.</text>
        <dbReference type="EC" id="2.7.13.3"/>
    </reaction>
</comment>
<dbReference type="CDD" id="cd18773">
    <property type="entry name" value="PDC1_HK_sensor"/>
    <property type="match status" value="2"/>
</dbReference>
<feature type="domain" description="PAS" evidence="17">
    <location>
        <begin position="398"/>
        <end position="453"/>
    </location>
</feature>
<dbReference type="InterPro" id="IPR003660">
    <property type="entry name" value="HAMP_dom"/>
</dbReference>
<reference evidence="20 21" key="1">
    <citation type="submission" date="2015-10" db="EMBL/GenBank/DDBJ databases">
        <title>Candidatus Desulfofervidus auxilii, a hydrogenotrophic sulfate-reducing bacterium involved in the thermophilic anaerobic oxidation of methane.</title>
        <authorList>
            <person name="Krukenberg V."/>
            <person name="Richter M."/>
            <person name="Wegener G."/>
        </authorList>
    </citation>
    <scope>NUCLEOTIDE SEQUENCE [LARGE SCALE GENOMIC DNA]</scope>
    <source>
        <strain evidence="20 21">HS1</strain>
    </source>
</reference>
<dbReference type="CDD" id="cd06225">
    <property type="entry name" value="HAMP"/>
    <property type="match status" value="1"/>
</dbReference>
<dbReference type="SMART" id="SM00388">
    <property type="entry name" value="HisKA"/>
    <property type="match status" value="1"/>
</dbReference>
<dbReference type="GO" id="GO:0005524">
    <property type="term" value="F:ATP binding"/>
    <property type="evidence" value="ECO:0007669"/>
    <property type="project" value="UniProtKB-KW"/>
</dbReference>
<evidence type="ECO:0000256" key="7">
    <source>
        <dbReference type="ARBA" id="ARBA00022692"/>
    </source>
</evidence>
<evidence type="ECO:0000256" key="6">
    <source>
        <dbReference type="ARBA" id="ARBA00022679"/>
    </source>
</evidence>
<dbReference type="GO" id="GO:0005886">
    <property type="term" value="C:plasma membrane"/>
    <property type="evidence" value="ECO:0007669"/>
    <property type="project" value="UniProtKB-SubCell"/>
</dbReference>
<dbReference type="SUPFAM" id="SSF55874">
    <property type="entry name" value="ATPase domain of HSP90 chaperone/DNA topoisomerase II/histidine kinase"/>
    <property type="match status" value="1"/>
</dbReference>
<evidence type="ECO:0000256" key="12">
    <source>
        <dbReference type="ARBA" id="ARBA00023012"/>
    </source>
</evidence>
<keyword evidence="6" id="KW-0808">Transferase</keyword>
<evidence type="ECO:0000256" key="3">
    <source>
        <dbReference type="ARBA" id="ARBA00012438"/>
    </source>
</evidence>
<dbReference type="SMART" id="SM00091">
    <property type="entry name" value="PAS"/>
    <property type="match status" value="1"/>
</dbReference>
<dbReference type="InterPro" id="IPR050351">
    <property type="entry name" value="BphY/WalK/GraS-like"/>
</dbReference>
<evidence type="ECO:0000256" key="4">
    <source>
        <dbReference type="ARBA" id="ARBA00022475"/>
    </source>
</evidence>
<dbReference type="InterPro" id="IPR003594">
    <property type="entry name" value="HATPase_dom"/>
</dbReference>
<dbReference type="Pfam" id="PF00672">
    <property type="entry name" value="HAMP"/>
    <property type="match status" value="1"/>
</dbReference>
<dbReference type="Gene3D" id="1.10.287.130">
    <property type="match status" value="1"/>
</dbReference>
<dbReference type="SMART" id="SM00304">
    <property type="entry name" value="HAMP"/>
    <property type="match status" value="1"/>
</dbReference>
<keyword evidence="21" id="KW-1185">Reference proteome</keyword>
<dbReference type="FunFam" id="1.10.287.130:FF:000001">
    <property type="entry name" value="Two-component sensor histidine kinase"/>
    <property type="match status" value="1"/>
</dbReference>
<proteinExistence type="predicted"/>
<keyword evidence="14" id="KW-0175">Coiled coil</keyword>
<dbReference type="NCBIfam" id="TIGR00229">
    <property type="entry name" value="sensory_box"/>
    <property type="match status" value="1"/>
</dbReference>
<evidence type="ECO:0000313" key="20">
    <source>
        <dbReference type="EMBL" id="AMM41961.1"/>
    </source>
</evidence>
<dbReference type="EC" id="2.7.13.3" evidence="3"/>
<comment type="subcellular location">
    <subcellularLocation>
        <location evidence="2">Cell membrane</location>
        <topology evidence="2">Multi-pass membrane protein</topology>
    </subcellularLocation>
</comment>
<accession>A0A7U4QMD6</accession>
<dbReference type="CDD" id="cd00075">
    <property type="entry name" value="HATPase"/>
    <property type="match status" value="1"/>
</dbReference>
<dbReference type="Pfam" id="PF00512">
    <property type="entry name" value="HisKA"/>
    <property type="match status" value="1"/>
</dbReference>
<keyword evidence="10" id="KW-0067">ATP-binding</keyword>
<dbReference type="InterPro" id="IPR000014">
    <property type="entry name" value="PAS"/>
</dbReference>
<dbReference type="InterPro" id="IPR036890">
    <property type="entry name" value="HATPase_C_sf"/>
</dbReference>
<dbReference type="AlphaFoldDB" id="A0A7U4QMD6"/>
<dbReference type="FunFam" id="3.30.565.10:FF:000006">
    <property type="entry name" value="Sensor histidine kinase WalK"/>
    <property type="match status" value="1"/>
</dbReference>
<feature type="transmembrane region" description="Helical" evidence="15">
    <location>
        <begin position="13"/>
        <end position="35"/>
    </location>
</feature>
<gene>
    <name evidence="20" type="ORF">HS1_002175</name>
</gene>
<evidence type="ECO:0000313" key="21">
    <source>
        <dbReference type="Proteomes" id="UP000070560"/>
    </source>
</evidence>
<dbReference type="Pfam" id="PF13426">
    <property type="entry name" value="PAS_9"/>
    <property type="match status" value="1"/>
</dbReference>
<evidence type="ECO:0000256" key="10">
    <source>
        <dbReference type="ARBA" id="ARBA00022840"/>
    </source>
</evidence>
<keyword evidence="12" id="KW-0902">Two-component regulatory system</keyword>
<dbReference type="InterPro" id="IPR004358">
    <property type="entry name" value="Sig_transdc_His_kin-like_C"/>
</dbReference>
<dbReference type="GO" id="GO:0000156">
    <property type="term" value="F:phosphorelay response regulator activity"/>
    <property type="evidence" value="ECO:0007669"/>
    <property type="project" value="TreeGrafter"/>
</dbReference>
<dbReference type="CDD" id="cd00130">
    <property type="entry name" value="PAS"/>
    <property type="match status" value="1"/>
</dbReference>
<dbReference type="InterPro" id="IPR035965">
    <property type="entry name" value="PAS-like_dom_sf"/>
</dbReference>
<dbReference type="PROSITE" id="PS50109">
    <property type="entry name" value="HIS_KIN"/>
    <property type="match status" value="1"/>
</dbReference>
<feature type="coiled-coil region" evidence="14">
    <location>
        <begin position="363"/>
        <end position="390"/>
    </location>
</feature>
<evidence type="ECO:0000256" key="2">
    <source>
        <dbReference type="ARBA" id="ARBA00004651"/>
    </source>
</evidence>
<dbReference type="CDD" id="cd00082">
    <property type="entry name" value="HisKA"/>
    <property type="match status" value="1"/>
</dbReference>
<keyword evidence="4" id="KW-1003">Cell membrane</keyword>
<keyword evidence="5" id="KW-0597">Phosphoprotein</keyword>
<evidence type="ECO:0000256" key="13">
    <source>
        <dbReference type="ARBA" id="ARBA00023136"/>
    </source>
</evidence>
<dbReference type="PROSITE" id="PS50113">
    <property type="entry name" value="PAC"/>
    <property type="match status" value="1"/>
</dbReference>
<dbReference type="Pfam" id="PF02518">
    <property type="entry name" value="HATPase_c"/>
    <property type="match status" value="1"/>
</dbReference>
<evidence type="ECO:0000256" key="1">
    <source>
        <dbReference type="ARBA" id="ARBA00000085"/>
    </source>
</evidence>
<evidence type="ECO:0000256" key="15">
    <source>
        <dbReference type="SAM" id="Phobius"/>
    </source>
</evidence>
<dbReference type="RefSeq" id="WP_066065303.1">
    <property type="nucleotide sequence ID" value="NZ_CP013015.1"/>
</dbReference>
<dbReference type="PANTHER" id="PTHR42878:SF7">
    <property type="entry name" value="SENSOR HISTIDINE KINASE GLRK"/>
    <property type="match status" value="1"/>
</dbReference>
<keyword evidence="7 15" id="KW-0812">Transmembrane</keyword>
<evidence type="ECO:0000259" key="19">
    <source>
        <dbReference type="PROSITE" id="PS50885"/>
    </source>
</evidence>
<dbReference type="Gene3D" id="3.30.450.20">
    <property type="entry name" value="PAS domain"/>
    <property type="match status" value="3"/>
</dbReference>
<dbReference type="InterPro" id="IPR005467">
    <property type="entry name" value="His_kinase_dom"/>
</dbReference>
<dbReference type="InterPro" id="IPR029151">
    <property type="entry name" value="Sensor-like_sf"/>
</dbReference>
<dbReference type="InterPro" id="IPR036097">
    <property type="entry name" value="HisK_dim/P_sf"/>
</dbReference>
<dbReference type="Gene3D" id="3.30.565.10">
    <property type="entry name" value="Histidine kinase-like ATPase, C-terminal domain"/>
    <property type="match status" value="1"/>
</dbReference>
<name>A0A7U4QMD6_DESA2</name>
<evidence type="ECO:0000256" key="14">
    <source>
        <dbReference type="SAM" id="Coils"/>
    </source>
</evidence>
<feature type="domain" description="HAMP" evidence="19">
    <location>
        <begin position="323"/>
        <end position="375"/>
    </location>
</feature>
<dbReference type="PROSITE" id="PS50885">
    <property type="entry name" value="HAMP"/>
    <property type="match status" value="1"/>
</dbReference>
<evidence type="ECO:0000259" key="16">
    <source>
        <dbReference type="PROSITE" id="PS50109"/>
    </source>
</evidence>
<dbReference type="SUPFAM" id="SSF55785">
    <property type="entry name" value="PYP-like sensor domain (PAS domain)"/>
    <property type="match status" value="1"/>
</dbReference>
<dbReference type="KEGG" id="daw:HS1_002175"/>
<evidence type="ECO:0000256" key="11">
    <source>
        <dbReference type="ARBA" id="ARBA00022989"/>
    </source>
</evidence>
<dbReference type="GO" id="GO:0030295">
    <property type="term" value="F:protein kinase activator activity"/>
    <property type="evidence" value="ECO:0007669"/>
    <property type="project" value="TreeGrafter"/>
</dbReference>
<dbReference type="SUPFAM" id="SSF158472">
    <property type="entry name" value="HAMP domain-like"/>
    <property type="match status" value="1"/>
</dbReference>
<dbReference type="InterPro" id="IPR000700">
    <property type="entry name" value="PAS-assoc_C"/>
</dbReference>
<evidence type="ECO:0000256" key="8">
    <source>
        <dbReference type="ARBA" id="ARBA00022741"/>
    </source>
</evidence>
<keyword evidence="8" id="KW-0547">Nucleotide-binding</keyword>
<protein>
    <recommendedName>
        <fullName evidence="3">histidine kinase</fullName>
        <ecNumber evidence="3">2.7.13.3</ecNumber>
    </recommendedName>
</protein>
<evidence type="ECO:0000259" key="18">
    <source>
        <dbReference type="PROSITE" id="PS50113"/>
    </source>
</evidence>
<dbReference type="Gene3D" id="6.10.340.10">
    <property type="match status" value="1"/>
</dbReference>
<feature type="domain" description="PAC" evidence="18">
    <location>
        <begin position="471"/>
        <end position="523"/>
    </location>
</feature>
<dbReference type="PROSITE" id="PS50112">
    <property type="entry name" value="PAS"/>
    <property type="match status" value="1"/>
</dbReference>
<evidence type="ECO:0000259" key="17">
    <source>
        <dbReference type="PROSITE" id="PS50112"/>
    </source>
</evidence>